<feature type="transmembrane region" description="Helical" evidence="1">
    <location>
        <begin position="12"/>
        <end position="31"/>
    </location>
</feature>
<feature type="transmembrane region" description="Helical" evidence="1">
    <location>
        <begin position="896"/>
        <end position="921"/>
    </location>
</feature>
<evidence type="ECO:0000313" key="3">
    <source>
        <dbReference type="Proteomes" id="UP000678276"/>
    </source>
</evidence>
<protein>
    <submittedName>
        <fullName evidence="2">Efflux RND transporter permease subunit</fullName>
    </submittedName>
</protein>
<keyword evidence="1" id="KW-0472">Membrane</keyword>
<sequence length="1033" mass="109458">MSSNASAWAIRNPVPCILLFVVLTGLGLFSFRSLPITYFPLIDVPEVTIAVSDSGVAPSQMETEVTKPIEDAVAALVGVKEIKSTVSEGQSDTTVEFELGIPVDRAVADVENAISAIRSDLPATVDEPVVGRNAIEPESVATYAAIDQTMTAEELSWYVDDVVIRKLSGLPGMGRVERVGGVDREIAVKLDLDRLETFGITAAAITDELKSSNLDVSGGTSRADGRERAITTLATASSVADLAEMPIALPNAPALRLSDLGTVTDATAEQKAFALLEGAPVVTIAIYRARGASDVTVADEVAETLREFAAANDNLSFELIDTSVHRTLGNYDAALHTLIEGAILTVLVVFLFLRDWRATLIAALALPLAAIPTFFVIDLLGFSLNILSLLAITLVTGVLVDDAIVEIENIVRHGQMGKPPFRAALDASDEIGLAVMAISATIIAVFVPVGFMPGMVGRYFSQFGLTVAVAVFFSLLVARLITPVLAAYLMREKAGGHADGQWMRVPYCWLLRHTLRARWLVVIAAFALFGAAVVGLTRLPSGFLPAEDTGKIVASVELPEGSTLDETRRIGAVVSDRLAAVPDVRTVFVQGGADAYGKRDVRRMAVSLDIGRASVRERSLFEIEPLVADELLDVPDIRFEILNDRGGRDVSFSVLGRDGKAASRAADQILSELAETGVARDTTSNGNAHRPILAMQIDPDRAADAGVSARVIAETLRVSTVGASRKDLPIFIDDTRRIPIRLQLADTARDDLATLRALSIPTLSGGSVALSQIADIDFTDEVSIIERLDHERRIDIGFDVPAGISPGEALARVLSLDAVRSLSPEVRVLATGDSDDEGEVFAAFGTSMTAGIAMVLVVLILLFGSALTPLTILVTLPLSICGVVAALSLTGDALSLPVVIGILMLMGIVTKNAIMVVEFAIEREAHGLARREAIIEAASQRLRPILMTTLAMIAGMLPAAIGTGEGGEFRAPMAVAVIGGLAASTVLSLVVVPSLRWLLADLGDVCGRFFRPFLNAETAEGLALPGKARQKGR</sequence>
<feature type="transmembrane region" description="Helical" evidence="1">
    <location>
        <begin position="840"/>
        <end position="863"/>
    </location>
</feature>
<feature type="transmembrane region" description="Helical" evidence="1">
    <location>
        <begin position="386"/>
        <end position="411"/>
    </location>
</feature>
<comment type="caution">
    <text evidence="2">The sequence shown here is derived from an EMBL/GenBank/DDBJ whole genome shotgun (WGS) entry which is preliminary data.</text>
</comment>
<keyword evidence="1" id="KW-0812">Transmembrane</keyword>
<proteinExistence type="predicted"/>
<keyword evidence="1" id="KW-1133">Transmembrane helix</keyword>
<feature type="transmembrane region" description="Helical" evidence="1">
    <location>
        <begin position="360"/>
        <end position="380"/>
    </location>
</feature>
<dbReference type="Gene3D" id="3.30.70.1430">
    <property type="entry name" value="Multidrug efflux transporter AcrB pore domain"/>
    <property type="match status" value="2"/>
</dbReference>
<keyword evidence="3" id="KW-1185">Reference proteome</keyword>
<dbReference type="Gene3D" id="3.30.70.1440">
    <property type="entry name" value="Multidrug efflux transporter AcrB pore domain"/>
    <property type="match status" value="1"/>
</dbReference>
<name>A0ABS4BGA8_9HYPH</name>
<dbReference type="Gene3D" id="1.20.1640.10">
    <property type="entry name" value="Multidrug efflux transporter AcrB transmembrane domain"/>
    <property type="match status" value="2"/>
</dbReference>
<dbReference type="PRINTS" id="PR00702">
    <property type="entry name" value="ACRIFLAVINRP"/>
</dbReference>
<accession>A0ABS4BGA8</accession>
<dbReference type="SUPFAM" id="SSF82693">
    <property type="entry name" value="Multidrug efflux transporter AcrB pore domain, PN1, PN2, PC1 and PC2 subdomains"/>
    <property type="match status" value="3"/>
</dbReference>
<feature type="transmembrane region" description="Helical" evidence="1">
    <location>
        <begin position="942"/>
        <end position="961"/>
    </location>
</feature>
<evidence type="ECO:0000256" key="1">
    <source>
        <dbReference type="SAM" id="Phobius"/>
    </source>
</evidence>
<reference evidence="2 3" key="1">
    <citation type="submission" date="2021-04" db="EMBL/GenBank/DDBJ databases">
        <title>Whole genome sequence of Jiella sp. KSK16Y-1.</title>
        <authorList>
            <person name="Tuo L."/>
        </authorList>
    </citation>
    <scope>NUCLEOTIDE SEQUENCE [LARGE SCALE GENOMIC DNA]</scope>
    <source>
        <strain evidence="2 3">KSK16Y-1</strain>
    </source>
</reference>
<dbReference type="InterPro" id="IPR001036">
    <property type="entry name" value="Acrflvin-R"/>
</dbReference>
<dbReference type="RefSeq" id="WP_209594216.1">
    <property type="nucleotide sequence ID" value="NZ_JAGJCF010000005.1"/>
</dbReference>
<feature type="transmembrane region" description="Helical" evidence="1">
    <location>
        <begin position="431"/>
        <end position="451"/>
    </location>
</feature>
<feature type="transmembrane region" description="Helical" evidence="1">
    <location>
        <begin position="973"/>
        <end position="992"/>
    </location>
</feature>
<dbReference type="Proteomes" id="UP000678276">
    <property type="component" value="Unassembled WGS sequence"/>
</dbReference>
<feature type="transmembrane region" description="Helical" evidence="1">
    <location>
        <begin position="463"/>
        <end position="489"/>
    </location>
</feature>
<dbReference type="Pfam" id="PF00873">
    <property type="entry name" value="ACR_tran"/>
    <property type="match status" value="1"/>
</dbReference>
<dbReference type="Gene3D" id="3.30.70.1320">
    <property type="entry name" value="Multidrug efflux transporter AcrB pore domain like"/>
    <property type="match status" value="1"/>
</dbReference>
<organism evidence="2 3">
    <name type="scientific">Jiella mangrovi</name>
    <dbReference type="NCBI Taxonomy" id="2821407"/>
    <lineage>
        <taxon>Bacteria</taxon>
        <taxon>Pseudomonadati</taxon>
        <taxon>Pseudomonadota</taxon>
        <taxon>Alphaproteobacteria</taxon>
        <taxon>Hyphomicrobiales</taxon>
        <taxon>Aurantimonadaceae</taxon>
        <taxon>Jiella</taxon>
    </lineage>
</organism>
<dbReference type="Gene3D" id="3.30.2090.10">
    <property type="entry name" value="Multidrug efflux transporter AcrB TolC docking domain, DN and DC subdomains"/>
    <property type="match status" value="2"/>
</dbReference>
<dbReference type="SUPFAM" id="SSF82866">
    <property type="entry name" value="Multidrug efflux transporter AcrB transmembrane domain"/>
    <property type="match status" value="2"/>
</dbReference>
<feature type="transmembrane region" description="Helical" evidence="1">
    <location>
        <begin position="870"/>
        <end position="890"/>
    </location>
</feature>
<dbReference type="PANTHER" id="PTHR32063:SF77">
    <property type="entry name" value="ACR FAMILY TRANSPORT PROTEIN"/>
    <property type="match status" value="1"/>
</dbReference>
<feature type="transmembrane region" description="Helical" evidence="1">
    <location>
        <begin position="519"/>
        <end position="539"/>
    </location>
</feature>
<dbReference type="EMBL" id="JAGJCF010000005">
    <property type="protein sequence ID" value="MBP0615788.1"/>
    <property type="molecule type" value="Genomic_DNA"/>
</dbReference>
<dbReference type="SUPFAM" id="SSF82714">
    <property type="entry name" value="Multidrug efflux transporter AcrB TolC docking domain, DN and DC subdomains"/>
    <property type="match status" value="2"/>
</dbReference>
<evidence type="ECO:0000313" key="2">
    <source>
        <dbReference type="EMBL" id="MBP0615788.1"/>
    </source>
</evidence>
<gene>
    <name evidence="2" type="ORF">J6595_09370</name>
</gene>
<dbReference type="InterPro" id="IPR027463">
    <property type="entry name" value="AcrB_DN_DC_subdom"/>
</dbReference>
<feature type="transmembrane region" description="Helical" evidence="1">
    <location>
        <begin position="333"/>
        <end position="353"/>
    </location>
</feature>
<dbReference type="PANTHER" id="PTHR32063">
    <property type="match status" value="1"/>
</dbReference>